<keyword evidence="1" id="KW-1133">Transmembrane helix</keyword>
<dbReference type="RefSeq" id="WP_230499321.1">
    <property type="nucleotide sequence ID" value="NZ_CAKJTJ010000001.1"/>
</dbReference>
<keyword evidence="1" id="KW-0812">Transmembrane</keyword>
<evidence type="ECO:0000256" key="1">
    <source>
        <dbReference type="SAM" id="Phobius"/>
    </source>
</evidence>
<feature type="transmembrane region" description="Helical" evidence="1">
    <location>
        <begin position="12"/>
        <end position="29"/>
    </location>
</feature>
<dbReference type="Pfam" id="PF10531">
    <property type="entry name" value="SLBB"/>
    <property type="match status" value="1"/>
</dbReference>
<dbReference type="PANTHER" id="PTHR21180:SF32">
    <property type="entry name" value="ENDONUCLEASE_EXONUCLEASE_PHOSPHATASE FAMILY DOMAIN-CONTAINING PROTEIN 1"/>
    <property type="match status" value="1"/>
</dbReference>
<protein>
    <recommendedName>
        <fullName evidence="2">Helix-hairpin-helix DNA-binding motif class 1 domain-containing protein</fullName>
    </recommendedName>
</protein>
<organism evidence="3 4">
    <name type="scientific">Sutcliffiella rhizosphaerae</name>
    <dbReference type="NCBI Taxonomy" id="2880967"/>
    <lineage>
        <taxon>Bacteria</taxon>
        <taxon>Bacillati</taxon>
        <taxon>Bacillota</taxon>
        <taxon>Bacilli</taxon>
        <taxon>Bacillales</taxon>
        <taxon>Bacillaceae</taxon>
        <taxon>Sutcliffiella</taxon>
    </lineage>
</organism>
<dbReference type="Gene3D" id="3.10.560.10">
    <property type="entry name" value="Outer membrane lipoprotein wza domain like"/>
    <property type="match status" value="1"/>
</dbReference>
<dbReference type="EMBL" id="CAKJTJ010000001">
    <property type="protein sequence ID" value="CAG9619386.1"/>
    <property type="molecule type" value="Genomic_DNA"/>
</dbReference>
<proteinExistence type="predicted"/>
<feature type="domain" description="Helix-hairpin-helix DNA-binding motif class 1" evidence="2">
    <location>
        <begin position="186"/>
        <end position="205"/>
    </location>
</feature>
<dbReference type="Gene3D" id="1.10.150.310">
    <property type="entry name" value="Tex RuvX-like domain-like"/>
    <property type="match status" value="1"/>
</dbReference>
<reference evidence="3 4" key="1">
    <citation type="submission" date="2021-10" db="EMBL/GenBank/DDBJ databases">
        <authorList>
            <person name="Criscuolo A."/>
        </authorList>
    </citation>
    <scope>NUCLEOTIDE SEQUENCE [LARGE SCALE GENOMIC DNA]</scope>
    <source>
        <strain evidence="4">CIP 111883</strain>
    </source>
</reference>
<dbReference type="InterPro" id="IPR003583">
    <property type="entry name" value="Hlx-hairpin-Hlx_DNA-bd_motif"/>
</dbReference>
<dbReference type="InterPro" id="IPR019554">
    <property type="entry name" value="Soluble_ligand-bd"/>
</dbReference>
<dbReference type="SUPFAM" id="SSF47781">
    <property type="entry name" value="RuvA domain 2-like"/>
    <property type="match status" value="1"/>
</dbReference>
<dbReference type="NCBIfam" id="TIGR00426">
    <property type="entry name" value="competence protein ComEA helix-hairpin-helix repeat region"/>
    <property type="match status" value="1"/>
</dbReference>
<comment type="caution">
    <text evidence="3">The sequence shown here is derived from an EMBL/GenBank/DDBJ whole genome shotgun (WGS) entry which is preliminary data.</text>
</comment>
<feature type="domain" description="Helix-hairpin-helix DNA-binding motif class 1" evidence="2">
    <location>
        <begin position="156"/>
        <end position="175"/>
    </location>
</feature>
<keyword evidence="4" id="KW-1185">Reference proteome</keyword>
<dbReference type="PANTHER" id="PTHR21180">
    <property type="entry name" value="ENDONUCLEASE/EXONUCLEASE/PHOSPHATASE FAMILY DOMAIN-CONTAINING PROTEIN 1"/>
    <property type="match status" value="1"/>
</dbReference>
<evidence type="ECO:0000313" key="4">
    <source>
        <dbReference type="Proteomes" id="UP000789833"/>
    </source>
</evidence>
<keyword evidence="1" id="KW-0472">Membrane</keyword>
<accession>A0ABN8A6L8</accession>
<evidence type="ECO:0000313" key="3">
    <source>
        <dbReference type="EMBL" id="CAG9619386.1"/>
    </source>
</evidence>
<dbReference type="SMART" id="SM00278">
    <property type="entry name" value="HhH1"/>
    <property type="match status" value="2"/>
</dbReference>
<sequence length="210" mass="23311">MEIWHLHKSKIIGGFAAIGLVGYLIWMQFQPESTELHLSDVDFLMLEDTDEAKGEELLEEKQESLPIMVDVKGAVIHPGVYNMKEGDRVMDAIEKAGGFQANAETKMVNLAALLSDELVVFVPKEGEEFTFINFQEGTGEQLSSNGKININTASEEELTRLTGIGPAKAKAIIQYRTENGFFKKEEDLLQVSGIGQKSFDNIRNDITVSN</sequence>
<dbReference type="Pfam" id="PF12836">
    <property type="entry name" value="HHH_3"/>
    <property type="match status" value="1"/>
</dbReference>
<gene>
    <name evidence="3" type="ORF">BACCIP111883_00153</name>
</gene>
<evidence type="ECO:0000259" key="2">
    <source>
        <dbReference type="SMART" id="SM00278"/>
    </source>
</evidence>
<dbReference type="InterPro" id="IPR004509">
    <property type="entry name" value="Competence_ComEA_HhH"/>
</dbReference>
<name>A0ABN8A6L8_9BACI</name>
<dbReference type="Proteomes" id="UP000789833">
    <property type="component" value="Unassembled WGS sequence"/>
</dbReference>
<dbReference type="InterPro" id="IPR010994">
    <property type="entry name" value="RuvA_2-like"/>
</dbReference>
<dbReference type="InterPro" id="IPR051675">
    <property type="entry name" value="Endo/Exo/Phosphatase_dom_1"/>
</dbReference>